<dbReference type="EMBL" id="CP119083">
    <property type="protein sequence ID" value="WEF31399.1"/>
    <property type="molecule type" value="Genomic_DNA"/>
</dbReference>
<gene>
    <name evidence="8" type="ORF">PX653_18270</name>
</gene>
<dbReference type="InterPro" id="IPR050596">
    <property type="entry name" value="AspAT/PAT-like"/>
</dbReference>
<feature type="domain" description="Aminotransferase class I/classII large" evidence="7">
    <location>
        <begin position="31"/>
        <end position="388"/>
    </location>
</feature>
<comment type="similarity">
    <text evidence="2 6">Belongs to the class-I pyridoxal-phosphate-dependent aminotransferase family.</text>
</comment>
<evidence type="ECO:0000259" key="7">
    <source>
        <dbReference type="Pfam" id="PF00155"/>
    </source>
</evidence>
<dbReference type="PROSITE" id="PS00105">
    <property type="entry name" value="AA_TRANSFER_CLASS_1"/>
    <property type="match status" value="1"/>
</dbReference>
<dbReference type="GO" id="GO:0008483">
    <property type="term" value="F:transaminase activity"/>
    <property type="evidence" value="ECO:0007669"/>
    <property type="project" value="UniProtKB-KW"/>
</dbReference>
<dbReference type="InterPro" id="IPR015421">
    <property type="entry name" value="PyrdxlP-dep_Trfase_major"/>
</dbReference>
<dbReference type="CDD" id="cd00609">
    <property type="entry name" value="AAT_like"/>
    <property type="match status" value="1"/>
</dbReference>
<proteinExistence type="inferred from homology"/>
<dbReference type="Pfam" id="PF00155">
    <property type="entry name" value="Aminotran_1_2"/>
    <property type="match status" value="1"/>
</dbReference>
<dbReference type="InterPro" id="IPR004838">
    <property type="entry name" value="NHTrfase_class1_PyrdxlP-BS"/>
</dbReference>
<dbReference type="EC" id="2.6.1.-" evidence="6"/>
<evidence type="ECO:0000256" key="2">
    <source>
        <dbReference type="ARBA" id="ARBA00007441"/>
    </source>
</evidence>
<name>A0ABY8BAK5_9BURK</name>
<protein>
    <recommendedName>
        <fullName evidence="6">Aminotransferase</fullName>
        <ecNumber evidence="6">2.6.1.-</ecNumber>
    </recommendedName>
</protein>
<dbReference type="SUPFAM" id="SSF53383">
    <property type="entry name" value="PLP-dependent transferases"/>
    <property type="match status" value="1"/>
</dbReference>
<comment type="cofactor">
    <cofactor evidence="1 6">
        <name>pyridoxal 5'-phosphate</name>
        <dbReference type="ChEBI" id="CHEBI:597326"/>
    </cofactor>
</comment>
<dbReference type="InterPro" id="IPR015422">
    <property type="entry name" value="PyrdxlP-dep_Trfase_small"/>
</dbReference>
<dbReference type="Gene3D" id="3.40.640.10">
    <property type="entry name" value="Type I PLP-dependent aspartate aminotransferase-like (Major domain)"/>
    <property type="match status" value="1"/>
</dbReference>
<evidence type="ECO:0000313" key="8">
    <source>
        <dbReference type="EMBL" id="WEF31399.1"/>
    </source>
</evidence>
<dbReference type="PANTHER" id="PTHR46383">
    <property type="entry name" value="ASPARTATE AMINOTRANSFERASE"/>
    <property type="match status" value="1"/>
</dbReference>
<evidence type="ECO:0000256" key="1">
    <source>
        <dbReference type="ARBA" id="ARBA00001933"/>
    </source>
</evidence>
<evidence type="ECO:0000313" key="9">
    <source>
        <dbReference type="Proteomes" id="UP001216510"/>
    </source>
</evidence>
<dbReference type="InterPro" id="IPR015424">
    <property type="entry name" value="PyrdxlP-dep_Trfase"/>
</dbReference>
<organism evidence="8 9">
    <name type="scientific">Pseudoduganella chitinolytica</name>
    <dbReference type="NCBI Taxonomy" id="34070"/>
    <lineage>
        <taxon>Bacteria</taxon>
        <taxon>Pseudomonadati</taxon>
        <taxon>Pseudomonadota</taxon>
        <taxon>Betaproteobacteria</taxon>
        <taxon>Burkholderiales</taxon>
        <taxon>Oxalobacteraceae</taxon>
        <taxon>Telluria group</taxon>
        <taxon>Pseudoduganella</taxon>
    </lineage>
</organism>
<dbReference type="InterPro" id="IPR004839">
    <property type="entry name" value="Aminotransferase_I/II_large"/>
</dbReference>
<keyword evidence="3 6" id="KW-0032">Aminotransferase</keyword>
<evidence type="ECO:0000256" key="4">
    <source>
        <dbReference type="ARBA" id="ARBA00022679"/>
    </source>
</evidence>
<sequence length="397" mass="42985">MKLAERTTKIAPPGTSRMRTIANELKEQGAHVINFAAGELDVDTLDIVKEGARQAIDKGRNIYTPALGTPALRKQLAALVSRHTGTDYAQGEVGLTAGAKQALYNAAMVLLDPDDEVIIPNPYWVTFPTQVELAGARPVFVETRPHGYKLLASVVEEAITPKTKVIIINSPNNPTGVMYDAAELAKIAALALAKDIWIVFDECYASLVRSGHRHEHLLALEPRLKDRLVIVNSFSKSHALTGWRLGYVAAPAPVVKAMENLQGHTTSNPSSVAQYAISHALEHDDGQFIARVNTMLDERLRRALAIVARMPAVTVAPAQGAFYLFLDVSAHLGKSLDGTTVADVDQFCELALRSAQIALVSGAAFGDPTSVRISYAISTDDVVEGLERLLTLLERLR</sequence>
<evidence type="ECO:0000256" key="6">
    <source>
        <dbReference type="RuleBase" id="RU000481"/>
    </source>
</evidence>
<evidence type="ECO:0000256" key="5">
    <source>
        <dbReference type="ARBA" id="ARBA00022898"/>
    </source>
</evidence>
<keyword evidence="9" id="KW-1185">Reference proteome</keyword>
<keyword evidence="5" id="KW-0663">Pyridoxal phosphate</keyword>
<dbReference type="PANTHER" id="PTHR46383:SF1">
    <property type="entry name" value="ASPARTATE AMINOTRANSFERASE"/>
    <property type="match status" value="1"/>
</dbReference>
<keyword evidence="4 6" id="KW-0808">Transferase</keyword>
<dbReference type="RefSeq" id="WP_277414173.1">
    <property type="nucleotide sequence ID" value="NZ_CP119083.1"/>
</dbReference>
<reference evidence="8 9" key="1">
    <citation type="submission" date="2023-02" db="EMBL/GenBank/DDBJ databases">
        <title>Gemone sequence of Telluria chitinolytica ACM 3522T.</title>
        <authorList>
            <person name="Frediansyah A."/>
            <person name="Miess H."/>
            <person name="Gross H."/>
        </authorList>
    </citation>
    <scope>NUCLEOTIDE SEQUENCE [LARGE SCALE GENOMIC DNA]</scope>
    <source>
        <strain evidence="8 9">ACM 3522</strain>
    </source>
</reference>
<dbReference type="Gene3D" id="3.90.1150.10">
    <property type="entry name" value="Aspartate Aminotransferase, domain 1"/>
    <property type="match status" value="1"/>
</dbReference>
<dbReference type="Proteomes" id="UP001216510">
    <property type="component" value="Chromosome"/>
</dbReference>
<accession>A0ABY8BAK5</accession>
<evidence type="ECO:0000256" key="3">
    <source>
        <dbReference type="ARBA" id="ARBA00022576"/>
    </source>
</evidence>